<dbReference type="PANTHER" id="PTHR33365:SF4">
    <property type="entry name" value="CYCLOCHLOROTINE BIOSYNTHESIS PROTEIN O"/>
    <property type="match status" value="1"/>
</dbReference>
<dbReference type="AlphaFoldDB" id="A0A2H1G3J4"/>
<evidence type="ECO:0000256" key="4">
    <source>
        <dbReference type="SAM" id="Phobius"/>
    </source>
</evidence>
<evidence type="ECO:0000256" key="3">
    <source>
        <dbReference type="SAM" id="MobiDB-lite"/>
    </source>
</evidence>
<evidence type="ECO:0008006" key="7">
    <source>
        <dbReference type="Google" id="ProtNLM"/>
    </source>
</evidence>
<evidence type="ECO:0000313" key="6">
    <source>
        <dbReference type="Proteomes" id="UP000245764"/>
    </source>
</evidence>
<evidence type="ECO:0000313" key="5">
    <source>
        <dbReference type="EMBL" id="SMR48106.1"/>
    </source>
</evidence>
<reference evidence="6" key="1">
    <citation type="submission" date="2017-05" db="EMBL/GenBank/DDBJ databases">
        <authorList>
            <person name="Song R."/>
            <person name="Chenine A.L."/>
            <person name="Ruprecht R.M."/>
        </authorList>
    </citation>
    <scope>NUCLEOTIDE SEQUENCE [LARGE SCALE GENOMIC DNA]</scope>
</reference>
<feature type="transmembrane region" description="Helical" evidence="4">
    <location>
        <begin position="58"/>
        <end position="78"/>
    </location>
</feature>
<dbReference type="EMBL" id="LT854255">
    <property type="protein sequence ID" value="SMR48106.1"/>
    <property type="molecule type" value="Genomic_DNA"/>
</dbReference>
<dbReference type="PANTHER" id="PTHR33365">
    <property type="entry name" value="YALI0B05434P"/>
    <property type="match status" value="1"/>
</dbReference>
<dbReference type="GO" id="GO:0043386">
    <property type="term" value="P:mycotoxin biosynthetic process"/>
    <property type="evidence" value="ECO:0007669"/>
    <property type="project" value="InterPro"/>
</dbReference>
<dbReference type="InterPro" id="IPR021765">
    <property type="entry name" value="UstYa-like"/>
</dbReference>
<name>A0A2H1G3J4_ZYMTR</name>
<dbReference type="Pfam" id="PF11807">
    <property type="entry name" value="UstYa"/>
    <property type="match status" value="1"/>
</dbReference>
<evidence type="ECO:0000256" key="1">
    <source>
        <dbReference type="ARBA" id="ARBA00004685"/>
    </source>
</evidence>
<accession>A0A2H1G3J4</accession>
<comment type="similarity">
    <text evidence="2">Belongs to the ustYa family.</text>
</comment>
<keyword evidence="4" id="KW-0472">Membrane</keyword>
<evidence type="ECO:0000256" key="2">
    <source>
        <dbReference type="ARBA" id="ARBA00035112"/>
    </source>
</evidence>
<protein>
    <recommendedName>
        <fullName evidence="7">Tat pathway signal sequence</fullName>
    </recommendedName>
</protein>
<proteinExistence type="inferred from homology"/>
<feature type="region of interest" description="Disordered" evidence="3">
    <location>
        <begin position="1"/>
        <end position="30"/>
    </location>
</feature>
<keyword evidence="4" id="KW-1133">Transmembrane helix</keyword>
<gene>
    <name evidence="5" type="ORF">ZT1E4_G3495</name>
</gene>
<comment type="pathway">
    <text evidence="1">Mycotoxin biosynthesis.</text>
</comment>
<dbReference type="Proteomes" id="UP000245764">
    <property type="component" value="Chromosome 3"/>
</dbReference>
<sequence>MGSETHTDADNESGRLLDSDSDGHASLEKDRVSSLENDQLRNLRQHHALRAKWSFKTLLFFLWVCSCIVSALIGAFVVSKYNSQTRKEVGTFSDGFETDFGPAKSTIKTTTRQFTGSPHFRDDGEEYIPPDSPSLAYIGATEEVDAACDDLTEARYFLLTDEEAETAWGEDYRRYWDGKRGGYLGGLDMFHLIHCLDYLRKALHPDVYTLGKIHGPLHQLHCIDHLRQLVQCSADLTIIPTIYHPGIHKNYIDGDQVHTCRDFGTIHSWVKDRYDGPAAVKPRHPNGTVREAVVDLSEEGMPVEF</sequence>
<organism evidence="5 6">
    <name type="scientific">Zymoseptoria tritici ST99CH_1E4</name>
    <dbReference type="NCBI Taxonomy" id="1276532"/>
    <lineage>
        <taxon>Eukaryota</taxon>
        <taxon>Fungi</taxon>
        <taxon>Dikarya</taxon>
        <taxon>Ascomycota</taxon>
        <taxon>Pezizomycotina</taxon>
        <taxon>Dothideomycetes</taxon>
        <taxon>Dothideomycetidae</taxon>
        <taxon>Mycosphaerellales</taxon>
        <taxon>Mycosphaerellaceae</taxon>
        <taxon>Zymoseptoria</taxon>
    </lineage>
</organism>
<keyword evidence="4" id="KW-0812">Transmembrane</keyword>